<dbReference type="EMBL" id="OD564276">
    <property type="protein sequence ID" value="CAD7437500.1"/>
    <property type="molecule type" value="Genomic_DNA"/>
</dbReference>
<name>A0A7R9ENS2_9NEOP</name>
<sequence length="148" mass="17075">MNQGRLEYRLGEKEGKVDTDEMSEVVPYSKSPARLETSVMLGWRYRALQGCRLATIMTDKETLNGALTASHDTHLQVIDAREDTLINRIKGWCKEYCDKLQEEEITRNRTKVTEINHFMDVQREEFEDLQRAMTGPNHLIADMSILGV</sequence>
<evidence type="ECO:0000313" key="1">
    <source>
        <dbReference type="EMBL" id="CAD7437500.1"/>
    </source>
</evidence>
<dbReference type="AlphaFoldDB" id="A0A7R9ENS2"/>
<protein>
    <submittedName>
        <fullName evidence="1">Uncharacterized protein</fullName>
    </submittedName>
</protein>
<reference evidence="1" key="1">
    <citation type="submission" date="2020-11" db="EMBL/GenBank/DDBJ databases">
        <authorList>
            <person name="Tran Van P."/>
        </authorList>
    </citation>
    <scope>NUCLEOTIDE SEQUENCE</scope>
</reference>
<proteinExistence type="predicted"/>
<gene>
    <name evidence="1" type="ORF">TBIB3V08_LOCUS110</name>
</gene>
<organism evidence="1">
    <name type="scientific">Timema bartmani</name>
    <dbReference type="NCBI Taxonomy" id="61472"/>
    <lineage>
        <taxon>Eukaryota</taxon>
        <taxon>Metazoa</taxon>
        <taxon>Ecdysozoa</taxon>
        <taxon>Arthropoda</taxon>
        <taxon>Hexapoda</taxon>
        <taxon>Insecta</taxon>
        <taxon>Pterygota</taxon>
        <taxon>Neoptera</taxon>
        <taxon>Polyneoptera</taxon>
        <taxon>Phasmatodea</taxon>
        <taxon>Timematodea</taxon>
        <taxon>Timematoidea</taxon>
        <taxon>Timematidae</taxon>
        <taxon>Timema</taxon>
    </lineage>
</organism>
<accession>A0A7R9ENS2</accession>